<reference evidence="4" key="2">
    <citation type="journal article" date="2016" name="Environ. Microbiol. Rep.">
        <title>Analysis of defence systems and a conjugative IncP-1 plasmid in the marine polyaromatic hydrocarbons-degrading bacterium Cycloclasticus sp. 78-ME.</title>
        <authorList>
            <person name="Yakimov M.M."/>
            <person name="Crisafi F."/>
            <person name="Messina E."/>
            <person name="Smedile F."/>
            <person name="Lopatina A."/>
            <person name="Denaro R."/>
            <person name="Pieper D.H."/>
            <person name="Golyshin P.N."/>
            <person name="Giuliano L."/>
        </authorList>
    </citation>
    <scope>NUCLEOTIDE SEQUENCE [LARGE SCALE GENOMIC DNA]</scope>
    <source>
        <strain evidence="4">78-ME</strain>
    </source>
</reference>
<dbReference type="PATRIC" id="fig|1198232.3.peg.1428"/>
<dbReference type="GO" id="GO:0000166">
    <property type="term" value="F:nucleotide binding"/>
    <property type="evidence" value="ECO:0007669"/>
    <property type="project" value="InterPro"/>
</dbReference>
<dbReference type="SUPFAM" id="SSF55347">
    <property type="entry name" value="Glyceraldehyde-3-phosphate dehydrogenase-like, C-terminal domain"/>
    <property type="match status" value="1"/>
</dbReference>
<evidence type="ECO:0000259" key="2">
    <source>
        <dbReference type="Pfam" id="PF22725"/>
    </source>
</evidence>
<dbReference type="KEGG" id="cza:CYCME_1442"/>
<dbReference type="InterPro" id="IPR036291">
    <property type="entry name" value="NAD(P)-bd_dom_sf"/>
</dbReference>
<dbReference type="AlphaFoldDB" id="S5TXC1"/>
<evidence type="ECO:0000313" key="4">
    <source>
        <dbReference type="Proteomes" id="UP000015380"/>
    </source>
</evidence>
<accession>S5TXC1</accession>
<proteinExistence type="predicted"/>
<gene>
    <name evidence="3" type="ORF">CYCME_1442</name>
</gene>
<dbReference type="Proteomes" id="UP000015380">
    <property type="component" value="Chromosome"/>
</dbReference>
<dbReference type="Gene3D" id="3.30.360.10">
    <property type="entry name" value="Dihydrodipicolinate Reductase, domain 2"/>
    <property type="match status" value="1"/>
</dbReference>
<keyword evidence="4" id="KW-1185">Reference proteome</keyword>
<dbReference type="EMBL" id="CP005996">
    <property type="protein sequence ID" value="AGS39770.1"/>
    <property type="molecule type" value="Genomic_DNA"/>
</dbReference>
<dbReference type="InterPro" id="IPR051317">
    <property type="entry name" value="Gfo/Idh/MocA_oxidoreduct"/>
</dbReference>
<name>S5TXC1_9GAMM</name>
<dbReference type="RefSeq" id="WP_020932608.1">
    <property type="nucleotide sequence ID" value="NC_021917.1"/>
</dbReference>
<protein>
    <submittedName>
        <fullName evidence="3">Oxidoreductase</fullName>
    </submittedName>
</protein>
<dbReference type="Pfam" id="PF01408">
    <property type="entry name" value="GFO_IDH_MocA"/>
    <property type="match status" value="1"/>
</dbReference>
<sequence>MYKIAIAGLGEAAKKIHIPAYSKLPNVEIVGGYDPYATKSEFSFPVYDSLEELLNETRPDILTVATPTDFHFEQTKLGLESGCHVFCEKPFTVRIDEAEEIIALAKSVDRQVVINQEFRFMNIHKAAKEKINTADFGELLFLTAHQTFYVSDETEAGWRGDDVQRTCKEFGIHVLDLCRYFFDEEPTSIYARFPKGNNPNGPDHLNLIQLEFSGDRVAHIILDRYSKGRHRYLDMRLDGSEGTVETSLGGNIELKGGIKGGTRKPYINLDVSLGGNAFLHKGEKATKIASDPLDLFPNATSHLLKLFLDALEQGATPPCSAEDNLKTLALMHAAYQSNERKGPIKLV</sequence>
<evidence type="ECO:0000313" key="3">
    <source>
        <dbReference type="EMBL" id="AGS39770.1"/>
    </source>
</evidence>
<dbReference type="SUPFAM" id="SSF51735">
    <property type="entry name" value="NAD(P)-binding Rossmann-fold domains"/>
    <property type="match status" value="1"/>
</dbReference>
<dbReference type="InterPro" id="IPR055170">
    <property type="entry name" value="GFO_IDH_MocA-like_dom"/>
</dbReference>
<dbReference type="Gene3D" id="3.40.50.720">
    <property type="entry name" value="NAD(P)-binding Rossmann-like Domain"/>
    <property type="match status" value="1"/>
</dbReference>
<dbReference type="InterPro" id="IPR000683">
    <property type="entry name" value="Gfo/Idh/MocA-like_OxRdtase_N"/>
</dbReference>
<feature type="domain" description="Gfo/Idh/MocA-like oxidoreductase N-terminal" evidence="1">
    <location>
        <begin position="3"/>
        <end position="115"/>
    </location>
</feature>
<dbReference type="HOGENOM" id="CLU_023194_1_3_6"/>
<dbReference type="eggNOG" id="COG0673">
    <property type="taxonomic scope" value="Bacteria"/>
</dbReference>
<evidence type="ECO:0000259" key="1">
    <source>
        <dbReference type="Pfam" id="PF01408"/>
    </source>
</evidence>
<reference evidence="3 4" key="1">
    <citation type="submission" date="2013-05" db="EMBL/GenBank/DDBJ databases">
        <title>Between feast and famine: a lifestyle of most important marine PAH-degrading bacterium Cycloclasticus sp. 7ME.</title>
        <authorList>
            <person name="Yakimov M.M."/>
            <person name="Messina E."/>
            <person name="Genovese M."/>
            <person name="Denaro R."/>
            <person name="Crisafi F."/>
            <person name="Russo D."/>
            <person name="Cappello S."/>
            <person name="Santisi S."/>
            <person name="Smedile F."/>
            <person name="Golyshina O.V."/>
            <person name="Tran H."/>
            <person name="Pieper D.H."/>
            <person name="Golyshin P.N."/>
            <person name="Giuliano L."/>
        </authorList>
    </citation>
    <scope>NUCLEOTIDE SEQUENCE [LARGE SCALE GENOMIC DNA]</scope>
    <source>
        <strain evidence="3 4">78-ME</strain>
    </source>
</reference>
<feature type="domain" description="GFO/IDH/MocA-like oxidoreductase" evidence="2">
    <location>
        <begin position="125"/>
        <end position="245"/>
    </location>
</feature>
<dbReference type="Pfam" id="PF22725">
    <property type="entry name" value="GFO_IDH_MocA_C3"/>
    <property type="match status" value="1"/>
</dbReference>
<dbReference type="PANTHER" id="PTHR43708:SF8">
    <property type="entry name" value="OXIDOREDUCTASE"/>
    <property type="match status" value="1"/>
</dbReference>
<dbReference type="PANTHER" id="PTHR43708">
    <property type="entry name" value="CONSERVED EXPRESSED OXIDOREDUCTASE (EUROFUNG)"/>
    <property type="match status" value="1"/>
</dbReference>
<organism evidence="3 4">
    <name type="scientific">Cycloclasticus zancles 78-ME</name>
    <dbReference type="NCBI Taxonomy" id="1198232"/>
    <lineage>
        <taxon>Bacteria</taxon>
        <taxon>Pseudomonadati</taxon>
        <taxon>Pseudomonadota</taxon>
        <taxon>Gammaproteobacteria</taxon>
        <taxon>Thiotrichales</taxon>
        <taxon>Piscirickettsiaceae</taxon>
        <taxon>Cycloclasticus</taxon>
    </lineage>
</organism>